<dbReference type="Pfam" id="PF13898">
    <property type="entry name" value="MINDY-3_4_CD"/>
    <property type="match status" value="1"/>
</dbReference>
<dbReference type="InterPro" id="IPR025257">
    <property type="entry name" value="MINDY-3/4_CD"/>
</dbReference>
<keyword evidence="6" id="KW-1185">Reference proteome</keyword>
<comment type="caution">
    <text evidence="5">The sequence shown here is derived from an EMBL/GenBank/DDBJ whole genome shotgun (WGS) entry which is preliminary data.</text>
</comment>
<dbReference type="AlphaFoldDB" id="A0ABD0K7B8"/>
<dbReference type="GO" id="GO:0004843">
    <property type="term" value="F:cysteine-type deubiquitinase activity"/>
    <property type="evidence" value="ECO:0007669"/>
    <property type="project" value="UniProtKB-UniRule"/>
</dbReference>
<dbReference type="GO" id="GO:1990380">
    <property type="term" value="F:K48-linked deubiquitinase activity"/>
    <property type="evidence" value="ECO:0007669"/>
    <property type="project" value="UniProtKB-UniRule"/>
</dbReference>
<feature type="domain" description="Deubiquitinating enzyme MINDY-3/4 conserved" evidence="4">
    <location>
        <begin position="124"/>
        <end position="447"/>
    </location>
</feature>
<dbReference type="InterPro" id="IPR039785">
    <property type="entry name" value="MINY3/4"/>
</dbReference>
<reference evidence="5 6" key="1">
    <citation type="journal article" date="2023" name="Sci. Data">
        <title>Genome assembly of the Korean intertidal mud-creeper Batillaria attramentaria.</title>
        <authorList>
            <person name="Patra A.K."/>
            <person name="Ho P.T."/>
            <person name="Jun S."/>
            <person name="Lee S.J."/>
            <person name="Kim Y."/>
            <person name="Won Y.J."/>
        </authorList>
    </citation>
    <scope>NUCLEOTIDE SEQUENCE [LARGE SCALE GENOMIC DNA]</scope>
    <source>
        <strain evidence="5">Wonlab-2016</strain>
    </source>
</reference>
<evidence type="ECO:0000256" key="1">
    <source>
        <dbReference type="ARBA" id="ARBA00011074"/>
    </source>
</evidence>
<evidence type="ECO:0000313" key="6">
    <source>
        <dbReference type="Proteomes" id="UP001519460"/>
    </source>
</evidence>
<evidence type="ECO:0000256" key="3">
    <source>
        <dbReference type="SAM" id="MobiDB-lite"/>
    </source>
</evidence>
<keyword evidence="2" id="KW-0833">Ubl conjugation pathway</keyword>
<organism evidence="5 6">
    <name type="scientific">Batillaria attramentaria</name>
    <dbReference type="NCBI Taxonomy" id="370345"/>
    <lineage>
        <taxon>Eukaryota</taxon>
        <taxon>Metazoa</taxon>
        <taxon>Spiralia</taxon>
        <taxon>Lophotrochozoa</taxon>
        <taxon>Mollusca</taxon>
        <taxon>Gastropoda</taxon>
        <taxon>Caenogastropoda</taxon>
        <taxon>Sorbeoconcha</taxon>
        <taxon>Cerithioidea</taxon>
        <taxon>Batillariidae</taxon>
        <taxon>Batillaria</taxon>
    </lineage>
</organism>
<comment type="catalytic activity">
    <reaction evidence="2">
        <text>Thiol-dependent hydrolysis of ester, thioester, amide, peptide and isopeptide bonds formed by the C-terminal Gly of ubiquitin (a 76-residue protein attached to proteins as an intracellular targeting signal).</text>
        <dbReference type="EC" id="3.4.19.12"/>
    </reaction>
</comment>
<dbReference type="EMBL" id="JACVVK020000237">
    <property type="protein sequence ID" value="KAK7482891.1"/>
    <property type="molecule type" value="Genomic_DNA"/>
</dbReference>
<dbReference type="SMART" id="SM01174">
    <property type="entry name" value="DUF4205"/>
    <property type="match status" value="1"/>
</dbReference>
<evidence type="ECO:0000313" key="5">
    <source>
        <dbReference type="EMBL" id="KAK7482891.1"/>
    </source>
</evidence>
<dbReference type="PANTHER" id="PTHR12473:SF18">
    <property type="entry name" value="INACTIVE UBIQUITIN CARBOXYL-TERMINAL HYDROLASE MINDY-4B"/>
    <property type="match status" value="1"/>
</dbReference>
<feature type="region of interest" description="Disordered" evidence="3">
    <location>
        <begin position="1"/>
        <end position="21"/>
    </location>
</feature>
<dbReference type="Proteomes" id="UP001519460">
    <property type="component" value="Unassembled WGS sequence"/>
</dbReference>
<comment type="similarity">
    <text evidence="1 2">Belongs to the MINDY deubiquitinase family. FAM188 subfamily.</text>
</comment>
<gene>
    <name evidence="5" type="ORF">BaRGS_00025924</name>
</gene>
<dbReference type="GO" id="GO:0006508">
    <property type="term" value="P:proteolysis"/>
    <property type="evidence" value="ECO:0007669"/>
    <property type="project" value="UniProtKB-KW"/>
</dbReference>
<dbReference type="PANTHER" id="PTHR12473">
    <property type="entry name" value="UBIQUITIN CARBOXYL-TERMINAL HYDROLASE MINDY-4-RELATED"/>
    <property type="match status" value="1"/>
</dbReference>
<proteinExistence type="inferred from homology"/>
<protein>
    <recommendedName>
        <fullName evidence="2">Ubiquitin carboxyl-terminal hydrolase MINDY</fullName>
        <ecNumber evidence="2">3.4.19.12</ecNumber>
    </recommendedName>
</protein>
<keyword evidence="2" id="KW-0378">Hydrolase</keyword>
<sequence length="452" mass="51503">MDGETMSESNPSIGEREATSAKVSEKDQLLRLLNFLERDKINLGDVKKRLAEIDTRYSLPASPLGMAPTATGLHQRVNTFYMDKWPELQVKRGQNIIAPSRNPGSGHRTIGGTPIVLETAIDLRKIVYGTTLHSFSREWKKSTLAFQDIDVWIKRLGIVCSSSLRPNSFERRKALIDGMCEMLWQAGEKRRCSVVLMEDEACFGPDYRYRFDSITERLHLFEFKKFEDVQFFIKRNLDRFQAESGCGLILFLYSLVLSRTIPKVRDDMDASEDSKGKLLTDMEDVTVSLLNLALTGRAVSYLHNGDLLYDCKGNLLPRPLKGVKERSNIGYLFWDKGEDPDTRTEVGSMLKTPKTPIWVTKVNHMYGLLFSTNLDLVSDWRIECRFTLSYYTGLVSQPKTVTLNVETRIGRPRPKTSLGRKQEESKIPPLENCIMTKWYGANVGWNGTSPFI</sequence>
<accession>A0ABD0K7B8</accession>
<name>A0ABD0K7B8_9CAEN</name>
<feature type="compositionally biased region" description="Polar residues" evidence="3">
    <location>
        <begin position="1"/>
        <end position="12"/>
    </location>
</feature>
<keyword evidence="2" id="KW-0645">Protease</keyword>
<evidence type="ECO:0000256" key="2">
    <source>
        <dbReference type="RuleBase" id="RU367088"/>
    </source>
</evidence>
<comment type="function">
    <text evidence="2">Hydrolase that can remove 'Lys-48'-linked conjugated ubiquitin from proteins.</text>
</comment>
<dbReference type="EC" id="3.4.19.12" evidence="2"/>
<evidence type="ECO:0000259" key="4">
    <source>
        <dbReference type="SMART" id="SM01174"/>
    </source>
</evidence>
<keyword evidence="2" id="KW-0788">Thiol protease</keyword>